<name>A0ABP6TTA8_9ACTN</name>
<accession>A0ABP6TTA8</accession>
<dbReference type="EMBL" id="BAAAXF010000037">
    <property type="protein sequence ID" value="GAA3498546.1"/>
    <property type="molecule type" value="Genomic_DNA"/>
</dbReference>
<keyword evidence="2" id="KW-1185">Reference proteome</keyword>
<evidence type="ECO:0000313" key="1">
    <source>
        <dbReference type="EMBL" id="GAA3498546.1"/>
    </source>
</evidence>
<comment type="caution">
    <text evidence="1">The sequence shown here is derived from an EMBL/GenBank/DDBJ whole genome shotgun (WGS) entry which is preliminary data.</text>
</comment>
<sequence>MEDISEYDEDLWEDFEDDRFAPPQITYREAVERLLNLASKRTDVRVEWDGKQEWDGRRWRTDARVVFPEADGLRAHLKSAAQLHLFERIVSSGIPLPERHAIWYPQEGVITARLVGDFDQFHSALVRSVLPRQKRAADLEGPLGADLAAMLASTGAFCVSEAADGSGRSLRLVSVPPELSLLYNTRHGGGLSPSVELSGVSVSNAAEAQKALVAYGTSYLFGLAKAQGASLRLWDTGYRLGSRRGPSYSKKIRFPQRQYDAEPAELYGAGNAAGRHPVERYLKYYQVLEFYMPKAVDWEVTQQGVAGQNQAQSPYIRPPKDGSLRIEQNQLDAVINLAVTQADVAGLLRDRDLFTALSNPQIIQHVETLEHDGSGAPLLSSDYRKAVSSRVYGIRNRIVHMKEGGGVKGAPLLGLHSREARDLAADLRLLRYLAEKAMERWATALP</sequence>
<protein>
    <recommendedName>
        <fullName evidence="3">Apea-like HEPN domain-containing protein</fullName>
    </recommendedName>
</protein>
<proteinExistence type="predicted"/>
<evidence type="ECO:0008006" key="3">
    <source>
        <dbReference type="Google" id="ProtNLM"/>
    </source>
</evidence>
<gene>
    <name evidence="1" type="ORF">GCM10019016_056490</name>
</gene>
<organism evidence="1 2">
    <name type="scientific">Streptomyces prasinosporus</name>
    <dbReference type="NCBI Taxonomy" id="68256"/>
    <lineage>
        <taxon>Bacteria</taxon>
        <taxon>Bacillati</taxon>
        <taxon>Actinomycetota</taxon>
        <taxon>Actinomycetes</taxon>
        <taxon>Kitasatosporales</taxon>
        <taxon>Streptomycetaceae</taxon>
        <taxon>Streptomyces</taxon>
        <taxon>Streptomyces albogriseolus group</taxon>
    </lineage>
</organism>
<dbReference type="Proteomes" id="UP001501455">
    <property type="component" value="Unassembled WGS sequence"/>
</dbReference>
<evidence type="ECO:0000313" key="2">
    <source>
        <dbReference type="Proteomes" id="UP001501455"/>
    </source>
</evidence>
<reference evidence="2" key="1">
    <citation type="journal article" date="2019" name="Int. J. Syst. Evol. Microbiol.">
        <title>The Global Catalogue of Microorganisms (GCM) 10K type strain sequencing project: providing services to taxonomists for standard genome sequencing and annotation.</title>
        <authorList>
            <consortium name="The Broad Institute Genomics Platform"/>
            <consortium name="The Broad Institute Genome Sequencing Center for Infectious Disease"/>
            <person name="Wu L."/>
            <person name="Ma J."/>
        </authorList>
    </citation>
    <scope>NUCLEOTIDE SEQUENCE [LARGE SCALE GENOMIC DNA]</scope>
    <source>
        <strain evidence="2">JCM 4816</strain>
    </source>
</reference>